<dbReference type="EMBL" id="LR134359">
    <property type="protein sequence ID" value="VEG62583.1"/>
    <property type="molecule type" value="Genomic_DNA"/>
</dbReference>
<keyword evidence="1" id="KW-1133">Transmembrane helix</keyword>
<reference evidence="2 3" key="1">
    <citation type="submission" date="2018-12" db="EMBL/GenBank/DDBJ databases">
        <authorList>
            <consortium name="Pathogen Informatics"/>
        </authorList>
    </citation>
    <scope>NUCLEOTIDE SEQUENCE [LARGE SCALE GENOMIC DNA]</scope>
    <source>
        <strain evidence="2 3">NCTC11951</strain>
    </source>
</reference>
<proteinExistence type="predicted"/>
<keyword evidence="1" id="KW-0472">Membrane</keyword>
<sequence>MFYFVVFKGRIIMHLKHLYFSISQIFNFYKESFKNLTLGKTLWKIIFIKLFVMFVILKLFVFDVNFNSIFKSDKEKSTFVLKNLTLEGK</sequence>
<accession>A0A448JCX6</accession>
<organism evidence="2 3">
    <name type="scientific">Campylobacter jejuni subsp. doylei</name>
    <dbReference type="NCBI Taxonomy" id="32021"/>
    <lineage>
        <taxon>Bacteria</taxon>
        <taxon>Pseudomonadati</taxon>
        <taxon>Campylobacterota</taxon>
        <taxon>Epsilonproteobacteria</taxon>
        <taxon>Campylobacterales</taxon>
        <taxon>Campylobacteraceae</taxon>
        <taxon>Campylobacter</taxon>
    </lineage>
</organism>
<dbReference type="Proteomes" id="UP000275504">
    <property type="component" value="Chromosome"/>
</dbReference>
<dbReference type="AlphaFoldDB" id="A0A448JCX6"/>
<keyword evidence="1" id="KW-0812">Transmembrane</keyword>
<protein>
    <submittedName>
        <fullName evidence="2">Membrane protein</fullName>
    </submittedName>
</protein>
<gene>
    <name evidence="2" type="ORF">NCTC11951_01733</name>
</gene>
<dbReference type="InterPro" id="IPR027853">
    <property type="entry name" value="DUF4492"/>
</dbReference>
<evidence type="ECO:0000313" key="2">
    <source>
        <dbReference type="EMBL" id="VEG62583.1"/>
    </source>
</evidence>
<name>A0A448JCX6_CAMJU</name>
<dbReference type="Pfam" id="PF14899">
    <property type="entry name" value="DUF4492"/>
    <property type="match status" value="1"/>
</dbReference>
<feature type="transmembrane region" description="Helical" evidence="1">
    <location>
        <begin position="41"/>
        <end position="61"/>
    </location>
</feature>
<evidence type="ECO:0000256" key="1">
    <source>
        <dbReference type="SAM" id="Phobius"/>
    </source>
</evidence>
<evidence type="ECO:0000313" key="3">
    <source>
        <dbReference type="Proteomes" id="UP000275504"/>
    </source>
</evidence>